<dbReference type="GO" id="GO:0005524">
    <property type="term" value="F:ATP binding"/>
    <property type="evidence" value="ECO:0007669"/>
    <property type="project" value="UniProtKB-UniRule"/>
</dbReference>
<dbReference type="AlphaFoldDB" id="A0A813IPG2"/>
<evidence type="ECO:0000256" key="7">
    <source>
        <dbReference type="ARBA" id="ARBA00022741"/>
    </source>
</evidence>
<dbReference type="InterPro" id="IPR017441">
    <property type="entry name" value="Protein_kinase_ATP_BS"/>
</dbReference>
<gene>
    <name evidence="17" type="ORF">PGLA2088_LOCUS10914</name>
</gene>
<evidence type="ECO:0000256" key="4">
    <source>
        <dbReference type="ARBA" id="ARBA00022679"/>
    </source>
</evidence>
<dbReference type="InterPro" id="IPR011009">
    <property type="entry name" value="Kinase-like_dom_sf"/>
</dbReference>
<evidence type="ECO:0000256" key="3">
    <source>
        <dbReference type="ARBA" id="ARBA00022527"/>
    </source>
</evidence>
<comment type="similarity">
    <text evidence="11">Belongs to the protein kinase superfamily. Ser/Thr protein kinase family. CDPK subfamily.</text>
</comment>
<feature type="binding site" evidence="14">
    <location>
        <position position="130"/>
    </location>
    <ligand>
        <name>ATP</name>
        <dbReference type="ChEBI" id="CHEBI:30616"/>
    </ligand>
</feature>
<evidence type="ECO:0000256" key="6">
    <source>
        <dbReference type="ARBA" id="ARBA00022737"/>
    </source>
</evidence>
<evidence type="ECO:0000313" key="18">
    <source>
        <dbReference type="Proteomes" id="UP000626109"/>
    </source>
</evidence>
<dbReference type="PROSITE" id="PS00107">
    <property type="entry name" value="PROTEIN_KINASE_ATP"/>
    <property type="match status" value="1"/>
</dbReference>
<dbReference type="EC" id="2.7.11.1" evidence="2"/>
<comment type="caution">
    <text evidence="17">The sequence shown here is derived from an EMBL/GenBank/DDBJ whole genome shotgun (WGS) entry which is preliminary data.</text>
</comment>
<dbReference type="FunFam" id="3.30.200.20:FF:000315">
    <property type="entry name" value="Calcium-dependent protein kinase 3"/>
    <property type="match status" value="1"/>
</dbReference>
<feature type="region of interest" description="Disordered" evidence="15">
    <location>
        <begin position="1"/>
        <end position="69"/>
    </location>
</feature>
<keyword evidence="5" id="KW-0479">Metal-binding</keyword>
<dbReference type="Proteomes" id="UP000626109">
    <property type="component" value="Unassembled WGS sequence"/>
</dbReference>
<keyword evidence="10 14" id="KW-0067">ATP-binding</keyword>
<accession>A0A813IPG2</accession>
<evidence type="ECO:0000256" key="15">
    <source>
        <dbReference type="SAM" id="MobiDB-lite"/>
    </source>
</evidence>
<dbReference type="Gene3D" id="1.10.510.10">
    <property type="entry name" value="Transferase(Phosphotransferase) domain 1"/>
    <property type="match status" value="1"/>
</dbReference>
<sequence>DMGLCSSKKALPSYDPITSRDAGSKTDGHQASSSSGTGHKNRDRCDTATSQASDDETGSGTSEGSKGSKTARWCDVSTEFSSRANAFIVDTWGHIRDFYQLDKQRLGQGAFGYVCKGISLETGATRAIKKLSKARAKDLTDRFKMEIDIMKMTDHPNIVKLMETFEDPHHFFLVLELCEGGNLSEKLRENGPFSNGQACTLMDQILRP</sequence>
<protein>
    <recommendedName>
        <fullName evidence="2">non-specific serine/threonine protein kinase</fullName>
        <ecNumber evidence="2">2.7.11.1</ecNumber>
    </recommendedName>
</protein>
<dbReference type="PROSITE" id="PS50011">
    <property type="entry name" value="PROTEIN_KINASE_DOM"/>
    <property type="match status" value="1"/>
</dbReference>
<keyword evidence="6" id="KW-0677">Repeat</keyword>
<keyword evidence="9" id="KW-0106">Calcium</keyword>
<evidence type="ECO:0000256" key="5">
    <source>
        <dbReference type="ARBA" id="ARBA00022723"/>
    </source>
</evidence>
<dbReference type="EMBL" id="CAJNNW010012417">
    <property type="protein sequence ID" value="CAE8654242.1"/>
    <property type="molecule type" value="Genomic_DNA"/>
</dbReference>
<evidence type="ECO:0000256" key="12">
    <source>
        <dbReference type="ARBA" id="ARBA00047899"/>
    </source>
</evidence>
<dbReference type="InterPro" id="IPR000719">
    <property type="entry name" value="Prot_kinase_dom"/>
</dbReference>
<name>A0A813IPG2_POLGL</name>
<feature type="domain" description="Protein kinase" evidence="16">
    <location>
        <begin position="100"/>
        <end position="208"/>
    </location>
</feature>
<evidence type="ECO:0000256" key="2">
    <source>
        <dbReference type="ARBA" id="ARBA00012513"/>
    </source>
</evidence>
<keyword evidence="8" id="KW-0418">Kinase</keyword>
<reference evidence="17" key="1">
    <citation type="submission" date="2021-02" db="EMBL/GenBank/DDBJ databases">
        <authorList>
            <person name="Dougan E. K."/>
            <person name="Rhodes N."/>
            <person name="Thang M."/>
            <person name="Chan C."/>
        </authorList>
    </citation>
    <scope>NUCLEOTIDE SEQUENCE</scope>
</reference>
<evidence type="ECO:0000259" key="16">
    <source>
        <dbReference type="PROSITE" id="PS50011"/>
    </source>
</evidence>
<keyword evidence="4" id="KW-0808">Transferase</keyword>
<evidence type="ECO:0000313" key="17">
    <source>
        <dbReference type="EMBL" id="CAE8654242.1"/>
    </source>
</evidence>
<feature type="compositionally biased region" description="Polar residues" evidence="15">
    <location>
        <begin position="29"/>
        <end position="38"/>
    </location>
</feature>
<organism evidence="17 18">
    <name type="scientific">Polarella glacialis</name>
    <name type="common">Dinoflagellate</name>
    <dbReference type="NCBI Taxonomy" id="89957"/>
    <lineage>
        <taxon>Eukaryota</taxon>
        <taxon>Sar</taxon>
        <taxon>Alveolata</taxon>
        <taxon>Dinophyceae</taxon>
        <taxon>Suessiales</taxon>
        <taxon>Suessiaceae</taxon>
        <taxon>Polarella</taxon>
    </lineage>
</organism>
<comment type="catalytic activity">
    <reaction evidence="13">
        <text>L-seryl-[protein] + ATP = O-phospho-L-seryl-[protein] + ADP + H(+)</text>
        <dbReference type="Rhea" id="RHEA:17989"/>
        <dbReference type="Rhea" id="RHEA-COMP:9863"/>
        <dbReference type="Rhea" id="RHEA-COMP:11604"/>
        <dbReference type="ChEBI" id="CHEBI:15378"/>
        <dbReference type="ChEBI" id="CHEBI:29999"/>
        <dbReference type="ChEBI" id="CHEBI:30616"/>
        <dbReference type="ChEBI" id="CHEBI:83421"/>
        <dbReference type="ChEBI" id="CHEBI:456216"/>
        <dbReference type="EC" id="2.7.11.1"/>
    </reaction>
</comment>
<dbReference type="GO" id="GO:0046872">
    <property type="term" value="F:metal ion binding"/>
    <property type="evidence" value="ECO:0007669"/>
    <property type="project" value="UniProtKB-KW"/>
</dbReference>
<dbReference type="Pfam" id="PF00069">
    <property type="entry name" value="Pkinase"/>
    <property type="match status" value="1"/>
</dbReference>
<dbReference type="PANTHER" id="PTHR24347">
    <property type="entry name" value="SERINE/THREONINE-PROTEIN KINASE"/>
    <property type="match status" value="1"/>
</dbReference>
<dbReference type="GO" id="GO:0004674">
    <property type="term" value="F:protein serine/threonine kinase activity"/>
    <property type="evidence" value="ECO:0007669"/>
    <property type="project" value="UniProtKB-KW"/>
</dbReference>
<feature type="compositionally biased region" description="Low complexity" evidence="15">
    <location>
        <begin position="58"/>
        <end position="68"/>
    </location>
</feature>
<dbReference type="SUPFAM" id="SSF56112">
    <property type="entry name" value="Protein kinase-like (PK-like)"/>
    <property type="match status" value="1"/>
</dbReference>
<evidence type="ECO:0000256" key="1">
    <source>
        <dbReference type="ARBA" id="ARBA00001946"/>
    </source>
</evidence>
<comment type="cofactor">
    <cofactor evidence="1">
        <name>Mg(2+)</name>
        <dbReference type="ChEBI" id="CHEBI:18420"/>
    </cofactor>
</comment>
<evidence type="ECO:0000256" key="11">
    <source>
        <dbReference type="ARBA" id="ARBA00024334"/>
    </source>
</evidence>
<evidence type="ECO:0000256" key="10">
    <source>
        <dbReference type="ARBA" id="ARBA00022840"/>
    </source>
</evidence>
<feature type="non-terminal residue" evidence="17">
    <location>
        <position position="1"/>
    </location>
</feature>
<evidence type="ECO:0000256" key="13">
    <source>
        <dbReference type="ARBA" id="ARBA00048679"/>
    </source>
</evidence>
<keyword evidence="3" id="KW-0723">Serine/threonine-protein kinase</keyword>
<evidence type="ECO:0000256" key="8">
    <source>
        <dbReference type="ARBA" id="ARBA00022777"/>
    </source>
</evidence>
<proteinExistence type="inferred from homology"/>
<keyword evidence="7 14" id="KW-0547">Nucleotide-binding</keyword>
<comment type="catalytic activity">
    <reaction evidence="12">
        <text>L-threonyl-[protein] + ATP = O-phospho-L-threonyl-[protein] + ADP + H(+)</text>
        <dbReference type="Rhea" id="RHEA:46608"/>
        <dbReference type="Rhea" id="RHEA-COMP:11060"/>
        <dbReference type="Rhea" id="RHEA-COMP:11605"/>
        <dbReference type="ChEBI" id="CHEBI:15378"/>
        <dbReference type="ChEBI" id="CHEBI:30013"/>
        <dbReference type="ChEBI" id="CHEBI:30616"/>
        <dbReference type="ChEBI" id="CHEBI:61977"/>
        <dbReference type="ChEBI" id="CHEBI:456216"/>
        <dbReference type="EC" id="2.7.11.1"/>
    </reaction>
</comment>
<dbReference type="SMART" id="SM00220">
    <property type="entry name" value="S_TKc"/>
    <property type="match status" value="1"/>
</dbReference>
<evidence type="ECO:0000256" key="14">
    <source>
        <dbReference type="PROSITE-ProRule" id="PRU10141"/>
    </source>
</evidence>
<evidence type="ECO:0000256" key="9">
    <source>
        <dbReference type="ARBA" id="ARBA00022837"/>
    </source>
</evidence>
<feature type="non-terminal residue" evidence="17">
    <location>
        <position position="208"/>
    </location>
</feature>